<dbReference type="EMBL" id="JYDP01000058">
    <property type="protein sequence ID" value="KRZ10607.1"/>
    <property type="molecule type" value="Genomic_DNA"/>
</dbReference>
<protein>
    <submittedName>
        <fullName evidence="1">Uncharacterized protein</fullName>
    </submittedName>
</protein>
<accession>A0A0V1HJY0</accession>
<sequence>MFTSYGKFHDFLTPSYDLNQYSDMERNVNIKLRMENIPLHLSTSVMITSLPSDEVFKRNERIYTIHEGKIE</sequence>
<keyword evidence="2" id="KW-1185">Reference proteome</keyword>
<comment type="caution">
    <text evidence="1">The sequence shown here is derived from an EMBL/GenBank/DDBJ whole genome shotgun (WGS) entry which is preliminary data.</text>
</comment>
<dbReference type="AlphaFoldDB" id="A0A0V1HJY0"/>
<reference evidence="1 2" key="1">
    <citation type="submission" date="2015-01" db="EMBL/GenBank/DDBJ databases">
        <title>Evolution of Trichinella species and genotypes.</title>
        <authorList>
            <person name="Korhonen P.K."/>
            <person name="Edoardo P."/>
            <person name="Giuseppe L.R."/>
            <person name="Gasser R.B."/>
        </authorList>
    </citation>
    <scope>NUCLEOTIDE SEQUENCE [LARGE SCALE GENOMIC DNA]</scope>
    <source>
        <strain evidence="1">ISS1029</strain>
    </source>
</reference>
<evidence type="ECO:0000313" key="1">
    <source>
        <dbReference type="EMBL" id="KRZ10607.1"/>
    </source>
</evidence>
<organism evidence="1 2">
    <name type="scientific">Trichinella zimbabwensis</name>
    <dbReference type="NCBI Taxonomy" id="268475"/>
    <lineage>
        <taxon>Eukaryota</taxon>
        <taxon>Metazoa</taxon>
        <taxon>Ecdysozoa</taxon>
        <taxon>Nematoda</taxon>
        <taxon>Enoplea</taxon>
        <taxon>Dorylaimia</taxon>
        <taxon>Trichinellida</taxon>
        <taxon>Trichinellidae</taxon>
        <taxon>Trichinella</taxon>
    </lineage>
</organism>
<name>A0A0V1HJY0_9BILA</name>
<gene>
    <name evidence="1" type="ORF">T11_17821</name>
</gene>
<evidence type="ECO:0000313" key="2">
    <source>
        <dbReference type="Proteomes" id="UP000055024"/>
    </source>
</evidence>
<dbReference type="Proteomes" id="UP000055024">
    <property type="component" value="Unassembled WGS sequence"/>
</dbReference>
<proteinExistence type="predicted"/>